<dbReference type="EMBL" id="CAACVR010000056">
    <property type="protein sequence ID" value="VEU23829.1"/>
    <property type="molecule type" value="Genomic_DNA"/>
</dbReference>
<gene>
    <name evidence="7" type="ORF">BRENAR_LOCUS4558</name>
</gene>
<dbReference type="FunCoup" id="A0A448YSD7">
    <property type="interactions" value="59"/>
</dbReference>
<dbReference type="GO" id="GO:0003677">
    <property type="term" value="F:DNA binding"/>
    <property type="evidence" value="ECO:0007669"/>
    <property type="project" value="UniProtKB-KW"/>
</dbReference>
<keyword evidence="4" id="KW-0539">Nucleus</keyword>
<dbReference type="OrthoDB" id="121932at2759"/>
<dbReference type="AlphaFoldDB" id="A0A448YSD7"/>
<dbReference type="InterPro" id="IPR018607">
    <property type="entry name" value="Ctf8"/>
</dbReference>
<keyword evidence="8" id="KW-1185">Reference proteome</keyword>
<keyword evidence="3" id="KW-0238">DNA-binding</keyword>
<evidence type="ECO:0000256" key="5">
    <source>
        <dbReference type="ARBA" id="ARBA00023306"/>
    </source>
</evidence>
<dbReference type="Proteomes" id="UP000290900">
    <property type="component" value="Unassembled WGS sequence"/>
</dbReference>
<evidence type="ECO:0000256" key="1">
    <source>
        <dbReference type="ARBA" id="ARBA00004123"/>
    </source>
</evidence>
<dbReference type="GO" id="GO:0007064">
    <property type="term" value="P:mitotic sister chromatid cohesion"/>
    <property type="evidence" value="ECO:0007669"/>
    <property type="project" value="InterPro"/>
</dbReference>
<name>A0A448YSD7_BRENA</name>
<evidence type="ECO:0000256" key="2">
    <source>
        <dbReference type="ARBA" id="ARBA00022705"/>
    </source>
</evidence>
<dbReference type="GO" id="GO:0031390">
    <property type="term" value="C:Ctf18 RFC-like complex"/>
    <property type="evidence" value="ECO:0007669"/>
    <property type="project" value="InterPro"/>
</dbReference>
<reference evidence="7 8" key="1">
    <citation type="submission" date="2018-12" db="EMBL/GenBank/DDBJ databases">
        <authorList>
            <person name="Tiukova I."/>
            <person name="Dainat J."/>
        </authorList>
    </citation>
    <scope>NUCLEOTIDE SEQUENCE [LARGE SCALE GENOMIC DNA]</scope>
</reference>
<keyword evidence="2" id="KW-0235">DNA replication</keyword>
<dbReference type="PANTHER" id="PTHR28605:SF1">
    <property type="entry name" value="CHROMOSOME TRANSMISSION FIDELITY FACTOR 8"/>
    <property type="match status" value="1"/>
</dbReference>
<dbReference type="STRING" id="13370.A0A448YSD7"/>
<dbReference type="Pfam" id="PF09696">
    <property type="entry name" value="Ctf8"/>
    <property type="match status" value="1"/>
</dbReference>
<evidence type="ECO:0000256" key="3">
    <source>
        <dbReference type="ARBA" id="ARBA00023125"/>
    </source>
</evidence>
<evidence type="ECO:0000256" key="6">
    <source>
        <dbReference type="ARBA" id="ARBA00038447"/>
    </source>
</evidence>
<comment type="similarity">
    <text evidence="6">Belongs to the CTF8 family.</text>
</comment>
<sequence length="149" mass="17010">MPTREINYQQATQSLTLEYGQSKYSNVVSTNSGLALVEIQGELNLPAKKPEGLKEEEERLFIERKVPSIYSDVNDPTVDLVKFGRLELDERSGHAVLFISTSQRLEGKVEKLDHPLGILRISREGDEMCELLDVIERRVVFRNRPLPIM</sequence>
<organism evidence="7 8">
    <name type="scientific">Brettanomyces naardenensis</name>
    <name type="common">Yeast</name>
    <dbReference type="NCBI Taxonomy" id="13370"/>
    <lineage>
        <taxon>Eukaryota</taxon>
        <taxon>Fungi</taxon>
        <taxon>Dikarya</taxon>
        <taxon>Ascomycota</taxon>
        <taxon>Saccharomycotina</taxon>
        <taxon>Pichiomycetes</taxon>
        <taxon>Pichiales</taxon>
        <taxon>Pichiaceae</taxon>
        <taxon>Brettanomyces</taxon>
    </lineage>
</organism>
<proteinExistence type="inferred from homology"/>
<comment type="subcellular location">
    <subcellularLocation>
        <location evidence="1">Nucleus</location>
    </subcellularLocation>
</comment>
<evidence type="ECO:0000313" key="7">
    <source>
        <dbReference type="EMBL" id="VEU23829.1"/>
    </source>
</evidence>
<accession>A0A448YSD7</accession>
<protein>
    <submittedName>
        <fullName evidence="7">DEKNAAC104871</fullName>
    </submittedName>
</protein>
<dbReference type="GO" id="GO:0006260">
    <property type="term" value="P:DNA replication"/>
    <property type="evidence" value="ECO:0007669"/>
    <property type="project" value="UniProtKB-KW"/>
</dbReference>
<keyword evidence="5" id="KW-0131">Cell cycle</keyword>
<evidence type="ECO:0000313" key="8">
    <source>
        <dbReference type="Proteomes" id="UP000290900"/>
    </source>
</evidence>
<dbReference type="InParanoid" id="A0A448YSD7"/>
<evidence type="ECO:0000256" key="4">
    <source>
        <dbReference type="ARBA" id="ARBA00023242"/>
    </source>
</evidence>
<dbReference type="PANTHER" id="PTHR28605">
    <property type="entry name" value="CTF8, CHROMOSOME TRANSMISSION FIDELITY FACTOR 8 HOMOLOG (S. CEREVISIAE)"/>
    <property type="match status" value="1"/>
</dbReference>